<proteinExistence type="predicted"/>
<dbReference type="PANTHER" id="PTHR31900">
    <property type="entry name" value="F-BOX/RNI SUPERFAMILY PROTEIN-RELATED"/>
    <property type="match status" value="1"/>
</dbReference>
<dbReference type="PROSITE" id="PS50181">
    <property type="entry name" value="FBOX"/>
    <property type="match status" value="1"/>
</dbReference>
<dbReference type="Proteomes" id="UP000257109">
    <property type="component" value="Unassembled WGS sequence"/>
</dbReference>
<protein>
    <submittedName>
        <fullName evidence="2">F-box protein</fullName>
    </submittedName>
</protein>
<dbReference type="InterPro" id="IPR050232">
    <property type="entry name" value="FBL13/AtMIF1-like"/>
</dbReference>
<evidence type="ECO:0000313" key="2">
    <source>
        <dbReference type="EMBL" id="RDX97661.1"/>
    </source>
</evidence>
<dbReference type="Gene3D" id="3.80.10.10">
    <property type="entry name" value="Ribonuclease Inhibitor"/>
    <property type="match status" value="1"/>
</dbReference>
<dbReference type="PANTHER" id="PTHR31900:SF34">
    <property type="entry name" value="EMB|CAB62440.1-RELATED"/>
    <property type="match status" value="1"/>
</dbReference>
<gene>
    <name evidence="2" type="ORF">CR513_19548</name>
</gene>
<dbReference type="InterPro" id="IPR036047">
    <property type="entry name" value="F-box-like_dom_sf"/>
</dbReference>
<comment type="caution">
    <text evidence="2">The sequence shown here is derived from an EMBL/GenBank/DDBJ whole genome shotgun (WGS) entry which is preliminary data.</text>
</comment>
<feature type="non-terminal residue" evidence="2">
    <location>
        <position position="1"/>
    </location>
</feature>
<sequence length="513" mass="57965">MSLDKKVKEKKGFSFITEGRMKDSSVVEYGETSKFAREDKRKNCSAKEDRLSNLPDEIIHRVLSFADALSAVQTSVLSKRWKHLWTSLPVLNFDSSSLPDSLLFPSFVDHFFACRDASSNVRVLNLACHDDLHDGHLVDSVIDHVTLTPSISAAIQALSILAECVVAKLPQLSVCQSLTSLKLADISAEIAATMFDFASLEQLYLLDCHFECGSGELLDLFRGCINLRCLFLHDCQFYGKIKRFEIFAPSLTHLSLSRMRIDEVFDSDCVVELFTPKLQSFSYRDSDLYDFSIKLDLSLVEKVDIVVDCLTLTMDPDFSLRLIEFFEVMGSAKFVSLSPDIIEVLSMFPDLLIDRSSPFTRMQTFELNMDRPSSSYVIPTNVMDYLFGGSPGFDFFGWEEKFSMLKLFKIQEVGRSNIDMWRIIVKIRSCTSALLRENRGVSVRNQLLRAPNVNQSNWANPGWSAGLTLAMPADMENATDLAIPPTVRCNEPIQLNYQNELASQLPIDQVFSR</sequence>
<organism evidence="2 3">
    <name type="scientific">Mucuna pruriens</name>
    <name type="common">Velvet bean</name>
    <name type="synonym">Dolichos pruriens</name>
    <dbReference type="NCBI Taxonomy" id="157652"/>
    <lineage>
        <taxon>Eukaryota</taxon>
        <taxon>Viridiplantae</taxon>
        <taxon>Streptophyta</taxon>
        <taxon>Embryophyta</taxon>
        <taxon>Tracheophyta</taxon>
        <taxon>Spermatophyta</taxon>
        <taxon>Magnoliopsida</taxon>
        <taxon>eudicotyledons</taxon>
        <taxon>Gunneridae</taxon>
        <taxon>Pentapetalae</taxon>
        <taxon>rosids</taxon>
        <taxon>fabids</taxon>
        <taxon>Fabales</taxon>
        <taxon>Fabaceae</taxon>
        <taxon>Papilionoideae</taxon>
        <taxon>50 kb inversion clade</taxon>
        <taxon>NPAAA clade</taxon>
        <taxon>indigoferoid/millettioid clade</taxon>
        <taxon>Phaseoleae</taxon>
        <taxon>Mucuna</taxon>
    </lineage>
</organism>
<dbReference type="Pfam" id="PF00646">
    <property type="entry name" value="F-box"/>
    <property type="match status" value="1"/>
</dbReference>
<dbReference type="CDD" id="cd22160">
    <property type="entry name" value="F-box_AtFBL13-like"/>
    <property type="match status" value="1"/>
</dbReference>
<dbReference type="SUPFAM" id="SSF81383">
    <property type="entry name" value="F-box domain"/>
    <property type="match status" value="1"/>
</dbReference>
<feature type="domain" description="F-box" evidence="1">
    <location>
        <begin position="48"/>
        <end position="84"/>
    </location>
</feature>
<evidence type="ECO:0000313" key="3">
    <source>
        <dbReference type="Proteomes" id="UP000257109"/>
    </source>
</evidence>
<dbReference type="SUPFAM" id="SSF52047">
    <property type="entry name" value="RNI-like"/>
    <property type="match status" value="1"/>
</dbReference>
<dbReference type="AlphaFoldDB" id="A0A371H4E9"/>
<name>A0A371H4E9_MUCPR</name>
<accession>A0A371H4E9</accession>
<dbReference type="OrthoDB" id="1848700at2759"/>
<reference evidence="2" key="1">
    <citation type="submission" date="2018-05" db="EMBL/GenBank/DDBJ databases">
        <title>Draft genome of Mucuna pruriens seed.</title>
        <authorList>
            <person name="Nnadi N.E."/>
            <person name="Vos R."/>
            <person name="Hasami M.H."/>
            <person name="Devisetty U.K."/>
            <person name="Aguiy J.C."/>
        </authorList>
    </citation>
    <scope>NUCLEOTIDE SEQUENCE [LARGE SCALE GENOMIC DNA]</scope>
    <source>
        <strain evidence="2">JCA_2017</strain>
    </source>
</reference>
<evidence type="ECO:0000259" key="1">
    <source>
        <dbReference type="PROSITE" id="PS50181"/>
    </source>
</evidence>
<keyword evidence="3" id="KW-1185">Reference proteome</keyword>
<dbReference type="InterPro" id="IPR032675">
    <property type="entry name" value="LRR_dom_sf"/>
</dbReference>
<dbReference type="STRING" id="157652.A0A371H4E9"/>
<dbReference type="EMBL" id="QJKJ01003593">
    <property type="protein sequence ID" value="RDX97661.1"/>
    <property type="molecule type" value="Genomic_DNA"/>
</dbReference>
<dbReference type="InterPro" id="IPR053781">
    <property type="entry name" value="F-box_AtFBL13-like"/>
</dbReference>
<dbReference type="InterPro" id="IPR001810">
    <property type="entry name" value="F-box_dom"/>
</dbReference>
<dbReference type="SMART" id="SM00256">
    <property type="entry name" value="FBOX"/>
    <property type="match status" value="1"/>
</dbReference>
<dbReference type="Gene3D" id="1.20.1280.50">
    <property type="match status" value="1"/>
</dbReference>